<dbReference type="GO" id="GO:0015288">
    <property type="term" value="F:porin activity"/>
    <property type="evidence" value="ECO:0007669"/>
    <property type="project" value="TreeGrafter"/>
</dbReference>
<name>A0A6M0ING1_9BACT</name>
<dbReference type="RefSeq" id="WP_164041564.1">
    <property type="nucleotide sequence ID" value="NZ_JAAGNZ010000002.1"/>
</dbReference>
<keyword evidence="7" id="KW-0998">Cell outer membrane</keyword>
<evidence type="ECO:0000256" key="8">
    <source>
        <dbReference type="SAM" id="SignalP"/>
    </source>
</evidence>
<keyword evidence="5" id="KW-0812">Transmembrane</keyword>
<dbReference type="Proteomes" id="UP000477386">
    <property type="component" value="Unassembled WGS sequence"/>
</dbReference>
<comment type="subcellular location">
    <subcellularLocation>
        <location evidence="1">Cell outer membrane</location>
    </subcellularLocation>
</comment>
<evidence type="ECO:0000256" key="5">
    <source>
        <dbReference type="ARBA" id="ARBA00022692"/>
    </source>
</evidence>
<dbReference type="InterPro" id="IPR003423">
    <property type="entry name" value="OMP_efflux"/>
</dbReference>
<keyword evidence="6" id="KW-0472">Membrane</keyword>
<evidence type="ECO:0000256" key="6">
    <source>
        <dbReference type="ARBA" id="ARBA00023136"/>
    </source>
</evidence>
<feature type="signal peptide" evidence="8">
    <location>
        <begin position="1"/>
        <end position="23"/>
    </location>
</feature>
<evidence type="ECO:0000313" key="10">
    <source>
        <dbReference type="Proteomes" id="UP000477386"/>
    </source>
</evidence>
<dbReference type="GO" id="GO:0015562">
    <property type="term" value="F:efflux transmembrane transporter activity"/>
    <property type="evidence" value="ECO:0007669"/>
    <property type="project" value="InterPro"/>
</dbReference>
<evidence type="ECO:0000256" key="4">
    <source>
        <dbReference type="ARBA" id="ARBA00022452"/>
    </source>
</evidence>
<gene>
    <name evidence="9" type="ORF">GK091_19525</name>
</gene>
<protein>
    <submittedName>
        <fullName evidence="9">TolC family protein</fullName>
    </submittedName>
</protein>
<accession>A0A6M0ING1</accession>
<evidence type="ECO:0000256" key="3">
    <source>
        <dbReference type="ARBA" id="ARBA00022448"/>
    </source>
</evidence>
<keyword evidence="10" id="KW-1185">Reference proteome</keyword>
<dbReference type="InterPro" id="IPR051906">
    <property type="entry name" value="TolC-like"/>
</dbReference>
<comment type="similarity">
    <text evidence="2">Belongs to the outer membrane factor (OMF) (TC 1.B.17) family.</text>
</comment>
<evidence type="ECO:0000256" key="2">
    <source>
        <dbReference type="ARBA" id="ARBA00007613"/>
    </source>
</evidence>
<comment type="caution">
    <text evidence="9">The sequence shown here is derived from an EMBL/GenBank/DDBJ whole genome shotgun (WGS) entry which is preliminary data.</text>
</comment>
<feature type="chain" id="PRO_5027036133" evidence="8">
    <location>
        <begin position="24"/>
        <end position="477"/>
    </location>
</feature>
<keyword evidence="3" id="KW-0813">Transport</keyword>
<dbReference type="PANTHER" id="PTHR30026:SF20">
    <property type="entry name" value="OUTER MEMBRANE PROTEIN TOLC"/>
    <property type="match status" value="1"/>
</dbReference>
<dbReference type="Pfam" id="PF02321">
    <property type="entry name" value="OEP"/>
    <property type="match status" value="1"/>
</dbReference>
<keyword evidence="4" id="KW-1134">Transmembrane beta strand</keyword>
<evidence type="ECO:0000256" key="1">
    <source>
        <dbReference type="ARBA" id="ARBA00004442"/>
    </source>
</evidence>
<sequence length="477" mass="53311">MRGITRTTLMMLTLSLLASWVRAQTAPSGGYTLAQCVEYARVNNVNIKIARINEQISGVQVQQIISQNLPQVAVSGSVVDNYKIPVTLLPGSLASAAPGSTTSTTGGVGSSTAVGGTGSDQFIPVKFGTQYTATLTGRVDQKLFDPSLGLALKAAKLSTKLQAQVTAQAEQTQAYNIAQAYYQTLVIDLQRRLTLRDMASSDTLLQQEQVRLKNGTTREIDFGRIQLNRNNLQSQLEQQTRNYEQALNQLKFQMGMPMQESIALQALEIENQLVVTDLATPDQRFFENRPDFKQLLINTQLQDLNRQSNNRGYLPSFGIYGTYGTNAQRQEFNFFKSGFPWFQSGAIGLTLNWTIFDGNQRHQRDRENRLNLETLRLQQILARESAQLNLSNAQVSYQNLVTDIQRERDNIELARKILSVTELEYREGIATSVTLIDAKDALTTAQNNLANKLISLYQSRLDYENSQGTILDYVTQK</sequence>
<dbReference type="Gene3D" id="1.20.1600.10">
    <property type="entry name" value="Outer membrane efflux proteins (OEP)"/>
    <property type="match status" value="1"/>
</dbReference>
<evidence type="ECO:0000256" key="7">
    <source>
        <dbReference type="ARBA" id="ARBA00023237"/>
    </source>
</evidence>
<keyword evidence="8" id="KW-0732">Signal</keyword>
<dbReference type="SUPFAM" id="SSF56954">
    <property type="entry name" value="Outer membrane efflux proteins (OEP)"/>
    <property type="match status" value="1"/>
</dbReference>
<dbReference type="PANTHER" id="PTHR30026">
    <property type="entry name" value="OUTER MEMBRANE PROTEIN TOLC"/>
    <property type="match status" value="1"/>
</dbReference>
<organism evidence="9 10">
    <name type="scientific">Spirosoma agri</name>
    <dbReference type="NCBI Taxonomy" id="1987381"/>
    <lineage>
        <taxon>Bacteria</taxon>
        <taxon>Pseudomonadati</taxon>
        <taxon>Bacteroidota</taxon>
        <taxon>Cytophagia</taxon>
        <taxon>Cytophagales</taxon>
        <taxon>Cytophagaceae</taxon>
        <taxon>Spirosoma</taxon>
    </lineage>
</organism>
<reference evidence="9 10" key="1">
    <citation type="submission" date="2020-02" db="EMBL/GenBank/DDBJ databases">
        <title>Draft genome sequence of two Spirosoma agri KCTC 52727 and Spirosoma terrae KCTC 52035.</title>
        <authorList>
            <person name="Rojas J."/>
            <person name="Ambika Manirajan B."/>
            <person name="Ratering S."/>
            <person name="Suarez C."/>
            <person name="Schnell S."/>
        </authorList>
    </citation>
    <scope>NUCLEOTIDE SEQUENCE [LARGE SCALE GENOMIC DNA]</scope>
    <source>
        <strain evidence="9 10">KCTC 52727</strain>
    </source>
</reference>
<evidence type="ECO:0000313" key="9">
    <source>
        <dbReference type="EMBL" id="NEU69085.1"/>
    </source>
</evidence>
<dbReference type="GO" id="GO:0009279">
    <property type="term" value="C:cell outer membrane"/>
    <property type="evidence" value="ECO:0007669"/>
    <property type="project" value="UniProtKB-SubCell"/>
</dbReference>
<dbReference type="GO" id="GO:1990281">
    <property type="term" value="C:efflux pump complex"/>
    <property type="evidence" value="ECO:0007669"/>
    <property type="project" value="TreeGrafter"/>
</dbReference>
<dbReference type="AlphaFoldDB" id="A0A6M0ING1"/>
<dbReference type="EMBL" id="JAAGNZ010000002">
    <property type="protein sequence ID" value="NEU69085.1"/>
    <property type="molecule type" value="Genomic_DNA"/>
</dbReference>
<proteinExistence type="inferred from homology"/>